<dbReference type="InterPro" id="IPR004384">
    <property type="entry name" value="RNA_MeTrfase_TrmJ/LasT"/>
</dbReference>
<dbReference type="EMBL" id="JACXWA010000121">
    <property type="protein sequence ID" value="MBD3871197.1"/>
    <property type="molecule type" value="Genomic_DNA"/>
</dbReference>
<name>A0A8J6XY30_9BACT</name>
<protein>
    <recommendedName>
        <fullName evidence="5">tRNA/rRNA methyltransferase SpoU type domain-containing protein</fullName>
    </recommendedName>
</protein>
<comment type="caution">
    <text evidence="6">The sequence shown here is derived from an EMBL/GenBank/DDBJ whole genome shotgun (WGS) entry which is preliminary data.</text>
</comment>
<dbReference type="Gene3D" id="1.10.8.590">
    <property type="match status" value="1"/>
</dbReference>
<dbReference type="Gene3D" id="3.40.1280.10">
    <property type="match status" value="1"/>
</dbReference>
<evidence type="ECO:0000256" key="3">
    <source>
        <dbReference type="ARBA" id="ARBA00022679"/>
    </source>
</evidence>
<evidence type="ECO:0000256" key="1">
    <source>
        <dbReference type="ARBA" id="ARBA00007228"/>
    </source>
</evidence>
<dbReference type="GO" id="GO:0003723">
    <property type="term" value="F:RNA binding"/>
    <property type="evidence" value="ECO:0007669"/>
    <property type="project" value="InterPro"/>
</dbReference>
<dbReference type="InterPro" id="IPR029028">
    <property type="entry name" value="Alpha/beta_knot_MTases"/>
</dbReference>
<dbReference type="InterPro" id="IPR029026">
    <property type="entry name" value="tRNA_m1G_MTases_N"/>
</dbReference>
<reference evidence="6 7" key="1">
    <citation type="submission" date="2020-08" db="EMBL/GenBank/DDBJ databases">
        <title>Acidobacteriota in marine sediments use diverse sulfur dissimilation pathways.</title>
        <authorList>
            <person name="Wasmund K."/>
        </authorList>
    </citation>
    <scope>NUCLEOTIDE SEQUENCE [LARGE SCALE GENOMIC DNA]</scope>
    <source>
        <strain evidence="6">MAG AM3-A</strain>
    </source>
</reference>
<dbReference type="PANTHER" id="PTHR42786">
    <property type="entry name" value="TRNA/RRNA METHYLTRANSFERASE"/>
    <property type="match status" value="1"/>
</dbReference>
<dbReference type="PANTHER" id="PTHR42786:SF2">
    <property type="entry name" value="TRNA (CYTIDINE_URIDINE-2'-O-)-METHYLTRANSFERASE TRMJ"/>
    <property type="match status" value="1"/>
</dbReference>
<dbReference type="AlphaFoldDB" id="A0A8J6XY30"/>
<keyword evidence="4" id="KW-0949">S-adenosyl-L-methionine</keyword>
<keyword evidence="2" id="KW-0489">Methyltransferase</keyword>
<evidence type="ECO:0000256" key="2">
    <source>
        <dbReference type="ARBA" id="ARBA00022603"/>
    </source>
</evidence>
<keyword evidence="3" id="KW-0808">Transferase</keyword>
<dbReference type="GO" id="GO:0005829">
    <property type="term" value="C:cytosol"/>
    <property type="evidence" value="ECO:0007669"/>
    <property type="project" value="TreeGrafter"/>
</dbReference>
<dbReference type="GO" id="GO:0008173">
    <property type="term" value="F:RNA methyltransferase activity"/>
    <property type="evidence" value="ECO:0007669"/>
    <property type="project" value="InterPro"/>
</dbReference>
<dbReference type="SUPFAM" id="SSF75217">
    <property type="entry name" value="alpha/beta knot"/>
    <property type="match status" value="1"/>
</dbReference>
<gene>
    <name evidence="6" type="ORF">IFJ97_07560</name>
</gene>
<dbReference type="InterPro" id="IPR001537">
    <property type="entry name" value="SpoU_MeTrfase"/>
</dbReference>
<evidence type="ECO:0000313" key="6">
    <source>
        <dbReference type="EMBL" id="MBD3871197.1"/>
    </source>
</evidence>
<sequence length="255" mass="27609">MSVGGLIFVEPSLAGNIGAALRVAANFGVKRVELVRPAVEADDPEVCRWACGAEDRIDCRRWGSFQEAATHYHTLAASASGRGRRNLPVLAPDEAVRDLVERGLDGVALVFGNETRGLKREDIDRCDLVIRVPTESDFPVLNLAQAVAILVSTVHGAQEASGSNAPEPAAQDLVDGLMNHLSESLLTIGFLDPQSPQRILRQLRRLFGRAGITGSEVKILRGICRQMEWAAGARPGRFVRDDFESDDEVEGASEE</sequence>
<comment type="similarity">
    <text evidence="1">Belongs to the class IV-like SAM-binding methyltransferase superfamily. RNA methyltransferase TrmH family.</text>
</comment>
<dbReference type="CDD" id="cd18093">
    <property type="entry name" value="SpoU-like_TrmJ"/>
    <property type="match status" value="1"/>
</dbReference>
<dbReference type="Pfam" id="PF00588">
    <property type="entry name" value="SpoU_methylase"/>
    <property type="match status" value="1"/>
</dbReference>
<proteinExistence type="inferred from homology"/>
<dbReference type="PIRSF" id="PIRSF004808">
    <property type="entry name" value="LasT"/>
    <property type="match status" value="1"/>
</dbReference>
<evidence type="ECO:0000313" key="7">
    <source>
        <dbReference type="Proteomes" id="UP000598633"/>
    </source>
</evidence>
<organism evidence="6 7">
    <name type="scientific">Candidatus Sulfomarinibacter kjeldsenii</name>
    <dbReference type="NCBI Taxonomy" id="2885994"/>
    <lineage>
        <taxon>Bacteria</taxon>
        <taxon>Pseudomonadati</taxon>
        <taxon>Acidobacteriota</taxon>
        <taxon>Thermoanaerobaculia</taxon>
        <taxon>Thermoanaerobaculales</taxon>
        <taxon>Candidatus Sulfomarinibacteraceae</taxon>
        <taxon>Candidatus Sulfomarinibacter</taxon>
    </lineage>
</organism>
<dbReference type="Proteomes" id="UP000598633">
    <property type="component" value="Unassembled WGS sequence"/>
</dbReference>
<dbReference type="GO" id="GO:0002128">
    <property type="term" value="P:tRNA nucleoside ribose methylation"/>
    <property type="evidence" value="ECO:0007669"/>
    <property type="project" value="TreeGrafter"/>
</dbReference>
<evidence type="ECO:0000259" key="5">
    <source>
        <dbReference type="Pfam" id="PF00588"/>
    </source>
</evidence>
<accession>A0A8J6XY30</accession>
<evidence type="ECO:0000256" key="4">
    <source>
        <dbReference type="ARBA" id="ARBA00022691"/>
    </source>
</evidence>
<feature type="domain" description="tRNA/rRNA methyltransferase SpoU type" evidence="5">
    <location>
        <begin position="6"/>
        <end position="151"/>
    </location>
</feature>